<evidence type="ECO:0000256" key="2">
    <source>
        <dbReference type="ARBA" id="ARBA00008520"/>
    </source>
</evidence>
<dbReference type="Gene3D" id="3.40.190.10">
    <property type="entry name" value="Periplasmic binding protein-like II"/>
    <property type="match status" value="1"/>
</dbReference>
<dbReference type="SUPFAM" id="SSF53850">
    <property type="entry name" value="Periplasmic binding protein-like II"/>
    <property type="match status" value="1"/>
</dbReference>
<dbReference type="Pfam" id="PF01547">
    <property type="entry name" value="SBP_bac_1"/>
    <property type="match status" value="1"/>
</dbReference>
<dbReference type="InterPro" id="IPR006059">
    <property type="entry name" value="SBP"/>
</dbReference>
<dbReference type="PANTHER" id="PTHR43649:SF31">
    <property type="entry name" value="SN-GLYCEROL-3-PHOSPHATE-BINDING PERIPLASMIC PROTEIN UGPB"/>
    <property type="match status" value="1"/>
</dbReference>
<protein>
    <submittedName>
        <fullName evidence="6">ABC transporter substrate-binding protein</fullName>
    </submittedName>
</protein>
<gene>
    <name evidence="6" type="ORF">ACFSUC_08790</name>
</gene>
<name>A0ABW5RAS6_9BACL</name>
<comment type="similarity">
    <text evidence="2">Belongs to the bacterial solute-binding protein 1 family.</text>
</comment>
<comment type="subcellular location">
    <subcellularLocation>
        <location evidence="1">Cell envelope</location>
    </subcellularLocation>
</comment>
<reference evidence="7" key="1">
    <citation type="journal article" date="2019" name="Int. J. Syst. Evol. Microbiol.">
        <title>The Global Catalogue of Microorganisms (GCM) 10K type strain sequencing project: providing services to taxonomists for standard genome sequencing and annotation.</title>
        <authorList>
            <consortium name="The Broad Institute Genomics Platform"/>
            <consortium name="The Broad Institute Genome Sequencing Center for Infectious Disease"/>
            <person name="Wu L."/>
            <person name="Ma J."/>
        </authorList>
    </citation>
    <scope>NUCLEOTIDE SEQUENCE [LARGE SCALE GENOMIC DNA]</scope>
    <source>
        <strain evidence="7">KCTC 33676</strain>
    </source>
</reference>
<evidence type="ECO:0000313" key="6">
    <source>
        <dbReference type="EMBL" id="MFD2671700.1"/>
    </source>
</evidence>
<dbReference type="RefSeq" id="WP_379929174.1">
    <property type="nucleotide sequence ID" value="NZ_JBHUMM010000014.1"/>
</dbReference>
<dbReference type="PROSITE" id="PS51257">
    <property type="entry name" value="PROKAR_LIPOPROTEIN"/>
    <property type="match status" value="1"/>
</dbReference>
<feature type="chain" id="PRO_5045890948" evidence="5">
    <location>
        <begin position="30"/>
        <end position="445"/>
    </location>
</feature>
<accession>A0ABW5RAS6</accession>
<proteinExistence type="inferred from homology"/>
<dbReference type="EMBL" id="JBHUMM010000014">
    <property type="protein sequence ID" value="MFD2671700.1"/>
    <property type="molecule type" value="Genomic_DNA"/>
</dbReference>
<evidence type="ECO:0000256" key="4">
    <source>
        <dbReference type="ARBA" id="ARBA00022729"/>
    </source>
</evidence>
<evidence type="ECO:0000256" key="3">
    <source>
        <dbReference type="ARBA" id="ARBA00022448"/>
    </source>
</evidence>
<organism evidence="6 7">
    <name type="scientific">Marinicrinis sediminis</name>
    <dbReference type="NCBI Taxonomy" id="1652465"/>
    <lineage>
        <taxon>Bacteria</taxon>
        <taxon>Bacillati</taxon>
        <taxon>Bacillota</taxon>
        <taxon>Bacilli</taxon>
        <taxon>Bacillales</taxon>
        <taxon>Paenibacillaceae</taxon>
    </lineage>
</organism>
<comment type="caution">
    <text evidence="6">The sequence shown here is derived from an EMBL/GenBank/DDBJ whole genome shotgun (WGS) entry which is preliminary data.</text>
</comment>
<evidence type="ECO:0000256" key="5">
    <source>
        <dbReference type="SAM" id="SignalP"/>
    </source>
</evidence>
<feature type="signal peptide" evidence="5">
    <location>
        <begin position="1"/>
        <end position="29"/>
    </location>
</feature>
<dbReference type="Proteomes" id="UP001597497">
    <property type="component" value="Unassembled WGS sequence"/>
</dbReference>
<dbReference type="PANTHER" id="PTHR43649">
    <property type="entry name" value="ARABINOSE-BINDING PROTEIN-RELATED"/>
    <property type="match status" value="1"/>
</dbReference>
<sequence>MKTLKIAMMAFLCLVLVLTGCSSNNNENAASNKGSNNANQTDQGDQESEITVLSWRFDPASPEWESIVTAFNEDHPNIKVNGVMAPSSEVVQKVTSMVAGNQEVDVLFTDSTRNLNFASKGLLEDLQPYIDESGLNLEEDYYVKSLSDHMYEGKTYGIPILNMTYFIFYNKDLFDKANVEYPTNDWTIDEFLDKAKKLTNKDDNQYGYNLRPWVGTHFLGWSYAMGGEYLSEDGSESLVNSEGSVEAMNFLKDLIYKHEVAPIPNADAASQGGGVAFESGNVAMNWSGSWDIKGTQTTPSKWDFNWGVAMPPKGEGGSKPVVISNAWGMYSKSNNKDAAWTFIEWWLGEKGQMVLAEQGEFPSNKQIAKEHAFTHLSEEIRDTVFKTAEEGVSRPTQFPVMARSEKDFGARMEQILSDKNSDVEKIMDESKEELDKLIKDIENGR</sequence>
<evidence type="ECO:0000313" key="7">
    <source>
        <dbReference type="Proteomes" id="UP001597497"/>
    </source>
</evidence>
<dbReference type="InterPro" id="IPR050490">
    <property type="entry name" value="Bact_solute-bd_prot1"/>
</dbReference>
<keyword evidence="4 5" id="KW-0732">Signal</keyword>
<evidence type="ECO:0000256" key="1">
    <source>
        <dbReference type="ARBA" id="ARBA00004196"/>
    </source>
</evidence>
<keyword evidence="7" id="KW-1185">Reference proteome</keyword>
<keyword evidence="3" id="KW-0813">Transport</keyword>
<dbReference type="CDD" id="cd13585">
    <property type="entry name" value="PBP2_TMBP_like"/>
    <property type="match status" value="1"/>
</dbReference>